<dbReference type="Proteomes" id="UP001597510">
    <property type="component" value="Unassembled WGS sequence"/>
</dbReference>
<evidence type="ECO:0000259" key="4">
    <source>
        <dbReference type="PROSITE" id="PS01124"/>
    </source>
</evidence>
<dbReference type="PANTHER" id="PTHR43280">
    <property type="entry name" value="ARAC-FAMILY TRANSCRIPTIONAL REGULATOR"/>
    <property type="match status" value="1"/>
</dbReference>
<dbReference type="SMART" id="SM00342">
    <property type="entry name" value="HTH_ARAC"/>
    <property type="match status" value="1"/>
</dbReference>
<keyword evidence="2" id="KW-0238">DNA-binding</keyword>
<keyword evidence="1" id="KW-0805">Transcription regulation</keyword>
<dbReference type="InterPro" id="IPR009057">
    <property type="entry name" value="Homeodomain-like_sf"/>
</dbReference>
<dbReference type="CDD" id="cd06976">
    <property type="entry name" value="cupin_MtlR-like_N"/>
    <property type="match status" value="1"/>
</dbReference>
<protein>
    <submittedName>
        <fullName evidence="5">AraC family transcriptional regulator</fullName>
    </submittedName>
</protein>
<gene>
    <name evidence="5" type="ORF">ACFSR2_08555</name>
</gene>
<dbReference type="InterPro" id="IPR014710">
    <property type="entry name" value="RmlC-like_jellyroll"/>
</dbReference>
<keyword evidence="3" id="KW-0804">Transcription</keyword>
<accession>A0ABW5J7P3</accession>
<reference evidence="6" key="1">
    <citation type="journal article" date="2019" name="Int. J. Syst. Evol. Microbiol.">
        <title>The Global Catalogue of Microorganisms (GCM) 10K type strain sequencing project: providing services to taxonomists for standard genome sequencing and annotation.</title>
        <authorList>
            <consortium name="The Broad Institute Genomics Platform"/>
            <consortium name="The Broad Institute Genome Sequencing Center for Infectious Disease"/>
            <person name="Wu L."/>
            <person name="Ma J."/>
        </authorList>
    </citation>
    <scope>NUCLEOTIDE SEQUENCE [LARGE SCALE GENOMIC DNA]</scope>
    <source>
        <strain evidence="6">KCTC 52344</strain>
    </source>
</reference>
<dbReference type="InterPro" id="IPR018060">
    <property type="entry name" value="HTH_AraC"/>
</dbReference>
<proteinExistence type="predicted"/>
<dbReference type="Pfam" id="PF12833">
    <property type="entry name" value="HTH_18"/>
    <property type="match status" value="1"/>
</dbReference>
<dbReference type="RefSeq" id="WP_340235068.1">
    <property type="nucleotide sequence ID" value="NZ_JBBEWC010000003.1"/>
</dbReference>
<evidence type="ECO:0000313" key="5">
    <source>
        <dbReference type="EMBL" id="MFD2520930.1"/>
    </source>
</evidence>
<keyword evidence="6" id="KW-1185">Reference proteome</keyword>
<dbReference type="EMBL" id="JBHULC010000008">
    <property type="protein sequence ID" value="MFD2520930.1"/>
    <property type="molecule type" value="Genomic_DNA"/>
</dbReference>
<dbReference type="SUPFAM" id="SSF46689">
    <property type="entry name" value="Homeodomain-like"/>
    <property type="match status" value="2"/>
</dbReference>
<dbReference type="Gene3D" id="2.60.120.10">
    <property type="entry name" value="Jelly Rolls"/>
    <property type="match status" value="1"/>
</dbReference>
<dbReference type="InterPro" id="IPR018062">
    <property type="entry name" value="HTH_AraC-typ_CS"/>
</dbReference>
<evidence type="ECO:0000256" key="3">
    <source>
        <dbReference type="ARBA" id="ARBA00023163"/>
    </source>
</evidence>
<evidence type="ECO:0000256" key="1">
    <source>
        <dbReference type="ARBA" id="ARBA00023015"/>
    </source>
</evidence>
<comment type="caution">
    <text evidence="5">The sequence shown here is derived from an EMBL/GenBank/DDBJ whole genome shotgun (WGS) entry which is preliminary data.</text>
</comment>
<dbReference type="InterPro" id="IPR011051">
    <property type="entry name" value="RmlC_Cupin_sf"/>
</dbReference>
<evidence type="ECO:0000313" key="6">
    <source>
        <dbReference type="Proteomes" id="UP001597510"/>
    </source>
</evidence>
<dbReference type="Gene3D" id="1.10.10.60">
    <property type="entry name" value="Homeodomain-like"/>
    <property type="match status" value="2"/>
</dbReference>
<dbReference type="SUPFAM" id="SSF51182">
    <property type="entry name" value="RmlC-like cupins"/>
    <property type="match status" value="1"/>
</dbReference>
<feature type="domain" description="HTH araC/xylS-type" evidence="4">
    <location>
        <begin position="188"/>
        <end position="286"/>
    </location>
</feature>
<dbReference type="PROSITE" id="PS01124">
    <property type="entry name" value="HTH_ARAC_FAMILY_2"/>
    <property type="match status" value="1"/>
</dbReference>
<evidence type="ECO:0000256" key="2">
    <source>
        <dbReference type="ARBA" id="ARBA00023125"/>
    </source>
</evidence>
<organism evidence="5 6">
    <name type="scientific">Emticicia soli</name>
    <dbReference type="NCBI Taxonomy" id="2027878"/>
    <lineage>
        <taxon>Bacteria</taxon>
        <taxon>Pseudomonadati</taxon>
        <taxon>Bacteroidota</taxon>
        <taxon>Cytophagia</taxon>
        <taxon>Cytophagales</taxon>
        <taxon>Leadbetterellaceae</taxon>
        <taxon>Emticicia</taxon>
    </lineage>
</organism>
<dbReference type="PANTHER" id="PTHR43280:SF27">
    <property type="entry name" value="TRANSCRIPTIONAL REGULATOR MTLR"/>
    <property type="match status" value="1"/>
</dbReference>
<dbReference type="PROSITE" id="PS00041">
    <property type="entry name" value="HTH_ARAC_FAMILY_1"/>
    <property type="match status" value="1"/>
</dbReference>
<name>A0ABW5J7P3_9BACT</name>
<sequence length="292" mass="34189">MQAVLRKVNISDNYSFVARKDTLPFLYDKWHFHPELELTHIQQSKGTRFVGDNIEEFEEGDLVLLGAYLPHVWKNDAIYFADYSGLKAEAQVIQFLPDCFGKDFLNLKEMENIRWLFEKAKRGLRISGDTKIEVLRLLNKLLANENGVYRISVLLQILETLATSTELSFLSSEGFVESYHRFDADTINRIYEFTLSHFNRKILIEEAATIANMSVPNFCRYFKNRTQKTYVQFLTEVRIGYACRMLIENRKSIQQIAFECGFHNLSNFNRSFRLLKKQKPTEYRQVFGGLKS</sequence>